<feature type="signal peptide" evidence="2">
    <location>
        <begin position="1"/>
        <end position="20"/>
    </location>
</feature>
<feature type="region of interest" description="Disordered" evidence="1">
    <location>
        <begin position="602"/>
        <end position="621"/>
    </location>
</feature>
<evidence type="ECO:0000313" key="4">
    <source>
        <dbReference type="Proteomes" id="UP000226192"/>
    </source>
</evidence>
<proteinExistence type="predicted"/>
<feature type="region of interest" description="Disordered" evidence="1">
    <location>
        <begin position="297"/>
        <end position="359"/>
    </location>
</feature>
<comment type="caution">
    <text evidence="3">The sequence shown here is derived from an EMBL/GenBank/DDBJ whole genome shotgun (WGS) entry which is preliminary data.</text>
</comment>
<evidence type="ECO:0000313" key="3">
    <source>
        <dbReference type="EMBL" id="PHH58951.1"/>
    </source>
</evidence>
<name>A0A2C5XWG2_9HYPO</name>
<feature type="compositionally biased region" description="Low complexity" evidence="1">
    <location>
        <begin position="297"/>
        <end position="309"/>
    </location>
</feature>
<feature type="region of interest" description="Disordered" evidence="1">
    <location>
        <begin position="755"/>
        <end position="799"/>
    </location>
</feature>
<feature type="compositionally biased region" description="Pro residues" evidence="1">
    <location>
        <begin position="790"/>
        <end position="799"/>
    </location>
</feature>
<evidence type="ECO:0000256" key="2">
    <source>
        <dbReference type="SAM" id="SignalP"/>
    </source>
</evidence>
<dbReference type="AlphaFoldDB" id="A0A2C5XWG2"/>
<feature type="compositionally biased region" description="Low complexity" evidence="1">
    <location>
        <begin position="603"/>
        <end position="615"/>
    </location>
</feature>
<dbReference type="Proteomes" id="UP000226192">
    <property type="component" value="Unassembled WGS sequence"/>
</dbReference>
<accession>A0A2C5XWG2</accession>
<gene>
    <name evidence="3" type="ORF">CDD81_4065</name>
</gene>
<sequence length="799" mass="88460">MRQALPLVTAACLLAPGLLAMPQLFDSMHGETIRIPDTMGPYQAVAGQEAEAQPYSKADAFMPDLPDMKHGKKPPSGWLEKVAILPEVEHIANLFDTEAGFLSVLQLMWHEGRPTMESKPEGDFAVAVREMVGGDANYELLVRLMFPEKKPKDMGMAAQRHAPEDAVARLTGLLKKHQSLTTPITLQMDIPEEARDLYDELQKMAQHGGPEPGSERRVQELFQKYSILKTPISLRMNVPAEVRDFVNELKGVANVMEHTTAVVHKREATTSKRATETINVDVTETVKTEATETFVVHTPTSTAEASETTRQVEAPETTRQGEAPETTKQVETPETTKQVEAPETTPRADAPKKTADTTATTTVQVTQTVEVSPVATTNTEATSTLLIESQRRKGGTPLGMTIITTTQTLTEKRTAARKTLAVGFYHIEVPVEKLRPRVKKMTHRLLLAQTSSTSAALETSTQTAQTSSTHVELIGATRPLPKRPETPTATLPDLPLFSTLERVVRRQAPTEGAPGKELPVDETKQELGQELEKQGVRDPLALSRIKEWAEMRVTFKRKRPDPAAPWPTITRNWPLTTLTGGAVKPSVTISMGQTSTQHALVHGDSNSINGESGSGSEHEPTVVPSLLWSDLLRQTPTRVPREALAEPTRRMIEQPSMETSKWRLGFQVTNKRSNRYWATHVPNDNDNDKPAASSTCSAVAVPTSCRVRADDVTEMERRGLKFPEDMADYRTKHYKVTDGLMSIYDRLQESKLCQRHPRRRRIDDKTLARIEDDKMAGKDEGPDWANSGHHPPPSEPGEV</sequence>
<dbReference type="OrthoDB" id="10620234at2759"/>
<feature type="compositionally biased region" description="Basic and acidic residues" evidence="1">
    <location>
        <begin position="761"/>
        <end position="781"/>
    </location>
</feature>
<keyword evidence="4" id="KW-1185">Reference proteome</keyword>
<feature type="compositionally biased region" description="Polar residues" evidence="1">
    <location>
        <begin position="326"/>
        <end position="338"/>
    </location>
</feature>
<protein>
    <submittedName>
        <fullName evidence="3">Uncharacterized protein</fullName>
    </submittedName>
</protein>
<evidence type="ECO:0000256" key="1">
    <source>
        <dbReference type="SAM" id="MobiDB-lite"/>
    </source>
</evidence>
<keyword evidence="2" id="KW-0732">Signal</keyword>
<reference evidence="3 4" key="1">
    <citation type="submission" date="2017-06" db="EMBL/GenBank/DDBJ databases">
        <title>Ant-infecting Ophiocordyceps genomes reveal a high diversity of potential behavioral manipulation genes and a possible major role for enterotoxins.</title>
        <authorList>
            <person name="De Bekker C."/>
            <person name="Evans H.C."/>
            <person name="Brachmann A."/>
            <person name="Hughes D.P."/>
        </authorList>
    </citation>
    <scope>NUCLEOTIDE SEQUENCE [LARGE SCALE GENOMIC DNA]</scope>
    <source>
        <strain evidence="3 4">Map64</strain>
    </source>
</reference>
<organism evidence="3 4">
    <name type="scientific">Ophiocordyceps australis</name>
    <dbReference type="NCBI Taxonomy" id="1399860"/>
    <lineage>
        <taxon>Eukaryota</taxon>
        <taxon>Fungi</taxon>
        <taxon>Dikarya</taxon>
        <taxon>Ascomycota</taxon>
        <taxon>Pezizomycotina</taxon>
        <taxon>Sordariomycetes</taxon>
        <taxon>Hypocreomycetidae</taxon>
        <taxon>Hypocreales</taxon>
        <taxon>Ophiocordycipitaceae</taxon>
        <taxon>Ophiocordyceps</taxon>
    </lineage>
</organism>
<dbReference type="EMBL" id="NJET01000263">
    <property type="protein sequence ID" value="PHH58951.1"/>
    <property type="molecule type" value="Genomic_DNA"/>
</dbReference>
<feature type="chain" id="PRO_5012564328" evidence="2">
    <location>
        <begin position="21"/>
        <end position="799"/>
    </location>
</feature>